<dbReference type="KEGG" id="svo:SVI_3752"/>
<feature type="domain" description="RmlD-like substrate binding" evidence="7">
    <location>
        <begin position="3"/>
        <end position="293"/>
    </location>
</feature>
<dbReference type="UniPathway" id="UPA00281"/>
<dbReference type="HOGENOM" id="CLU_045518_0_0_6"/>
<comment type="similarity">
    <text evidence="2 6">Belongs to the dTDP-4-dehydrorhamnose reductase family.</text>
</comment>
<evidence type="ECO:0000313" key="9">
    <source>
        <dbReference type="Proteomes" id="UP000002350"/>
    </source>
</evidence>
<dbReference type="STRING" id="637905.SVI_3752"/>
<comment type="catalytic activity">
    <reaction evidence="5 6">
        <text>dTDP-beta-L-rhamnose + NADP(+) = dTDP-4-dehydro-beta-L-rhamnose + NADPH + H(+)</text>
        <dbReference type="Rhea" id="RHEA:21796"/>
        <dbReference type="ChEBI" id="CHEBI:15378"/>
        <dbReference type="ChEBI" id="CHEBI:57510"/>
        <dbReference type="ChEBI" id="CHEBI:57783"/>
        <dbReference type="ChEBI" id="CHEBI:58349"/>
        <dbReference type="ChEBI" id="CHEBI:62830"/>
        <dbReference type="EC" id="1.1.1.133"/>
    </reaction>
</comment>
<evidence type="ECO:0000259" key="7">
    <source>
        <dbReference type="Pfam" id="PF04321"/>
    </source>
</evidence>
<dbReference type="Proteomes" id="UP000002350">
    <property type="component" value="Chromosome"/>
</dbReference>
<dbReference type="EC" id="1.1.1.133" evidence="3 6"/>
<evidence type="ECO:0000256" key="5">
    <source>
        <dbReference type="ARBA" id="ARBA00048200"/>
    </source>
</evidence>
<dbReference type="Gene3D" id="3.40.50.720">
    <property type="entry name" value="NAD(P)-binding Rossmann-like Domain"/>
    <property type="match status" value="1"/>
</dbReference>
<dbReference type="CDD" id="cd05254">
    <property type="entry name" value="dTDP_HR_like_SDR_e"/>
    <property type="match status" value="1"/>
</dbReference>
<dbReference type="GO" id="GO:0006556">
    <property type="term" value="P:S-adenosylmethionine biosynthetic process"/>
    <property type="evidence" value="ECO:0007669"/>
    <property type="project" value="TreeGrafter"/>
</dbReference>
<dbReference type="PANTHER" id="PTHR10491:SF4">
    <property type="entry name" value="METHIONINE ADENOSYLTRANSFERASE 2 SUBUNIT BETA"/>
    <property type="match status" value="1"/>
</dbReference>
<dbReference type="InterPro" id="IPR029903">
    <property type="entry name" value="RmlD-like-bd"/>
</dbReference>
<comment type="cofactor">
    <cofactor evidence="6">
        <name>Mg(2+)</name>
        <dbReference type="ChEBI" id="CHEBI:18420"/>
    </cofactor>
    <text evidence="6">Binds 1 Mg(2+) ion per monomer.</text>
</comment>
<name>D4ZCH8_SHEVD</name>
<evidence type="ECO:0000256" key="3">
    <source>
        <dbReference type="ARBA" id="ARBA00012929"/>
    </source>
</evidence>
<evidence type="ECO:0000256" key="2">
    <source>
        <dbReference type="ARBA" id="ARBA00010944"/>
    </source>
</evidence>
<dbReference type="EMBL" id="AP011177">
    <property type="protein sequence ID" value="BAJ03723.1"/>
    <property type="molecule type" value="Genomic_DNA"/>
</dbReference>
<evidence type="ECO:0000313" key="8">
    <source>
        <dbReference type="EMBL" id="BAJ03723.1"/>
    </source>
</evidence>
<dbReference type="Pfam" id="PF04321">
    <property type="entry name" value="RmlD_sub_bind"/>
    <property type="match status" value="1"/>
</dbReference>
<evidence type="ECO:0000256" key="6">
    <source>
        <dbReference type="RuleBase" id="RU364082"/>
    </source>
</evidence>
<sequence length="306" mass="33236">MAKIMITGATGLLGRAVKTQIEASQIHQVIATGFSRAQAGIYKLDLTNTQAADEFIAHHQPDIIVHCAAERRPDVSELNPSAALALNLGATKALAESASKHGIWIIYISTDYVFDGSAPNYAEFHKPNPLNFYGESKWQGEQALLATSKDFAVLRLPILYGQVETVSESAILILLNHLMDKQTQEVDHWAVRSPTSTQDIALAIEKMIDLQVAQQELSGIYHFSGKETMSKYQMLLTLGEVLGLDVDHLLPVSEPSDDAKRPKDCTLNCDRLALLGITSQVDFKSGVLDALEASTPALSAIGLKLG</sequence>
<comment type="function">
    <text evidence="6">Catalyzes the reduction of dTDP-6-deoxy-L-lyxo-4-hexulose to yield dTDP-L-rhamnose.</text>
</comment>
<keyword evidence="9" id="KW-1185">Reference proteome</keyword>
<dbReference type="AlphaFoldDB" id="D4ZCH8"/>
<evidence type="ECO:0000256" key="4">
    <source>
        <dbReference type="ARBA" id="ARBA00017099"/>
    </source>
</evidence>
<comment type="pathway">
    <text evidence="1 6">Carbohydrate biosynthesis; dTDP-L-rhamnose biosynthesis.</text>
</comment>
<dbReference type="GO" id="GO:0009243">
    <property type="term" value="P:O antigen biosynthetic process"/>
    <property type="evidence" value="ECO:0007669"/>
    <property type="project" value="UniProtKB-UniPathway"/>
</dbReference>
<dbReference type="FunFam" id="3.40.50.720:FF:000357">
    <property type="entry name" value="Methionine adenosyltransferase 2 subunit beta"/>
    <property type="match status" value="1"/>
</dbReference>
<evidence type="ECO:0000256" key="1">
    <source>
        <dbReference type="ARBA" id="ARBA00004781"/>
    </source>
</evidence>
<dbReference type="InterPro" id="IPR036291">
    <property type="entry name" value="NAD(P)-bd_dom_sf"/>
</dbReference>
<gene>
    <name evidence="8" type="ordered locus">SVI_3752</name>
</gene>
<protein>
    <recommendedName>
        <fullName evidence="4 6">dTDP-4-dehydrorhamnose reductase</fullName>
        <ecNumber evidence="3 6">1.1.1.133</ecNumber>
    </recommendedName>
</protein>
<dbReference type="OrthoDB" id="9803892at2"/>
<dbReference type="InterPro" id="IPR005913">
    <property type="entry name" value="dTDP_dehydrorham_reduct"/>
</dbReference>
<dbReference type="GO" id="GO:0019305">
    <property type="term" value="P:dTDP-rhamnose biosynthetic process"/>
    <property type="evidence" value="ECO:0007669"/>
    <property type="project" value="UniProtKB-UniPathway"/>
</dbReference>
<organism evidence="8 9">
    <name type="scientific">Shewanella violacea (strain JCM 10179 / CIP 106290 / LMG 19151 / DSS12)</name>
    <dbReference type="NCBI Taxonomy" id="637905"/>
    <lineage>
        <taxon>Bacteria</taxon>
        <taxon>Pseudomonadati</taxon>
        <taxon>Pseudomonadota</taxon>
        <taxon>Gammaproteobacteria</taxon>
        <taxon>Alteromonadales</taxon>
        <taxon>Shewanellaceae</taxon>
        <taxon>Shewanella</taxon>
    </lineage>
</organism>
<dbReference type="SUPFAM" id="SSF51735">
    <property type="entry name" value="NAD(P)-binding Rossmann-fold domains"/>
    <property type="match status" value="1"/>
</dbReference>
<dbReference type="eggNOG" id="COG1091">
    <property type="taxonomic scope" value="Bacteria"/>
</dbReference>
<accession>D4ZCH8</accession>
<dbReference type="RefSeq" id="WP_013053016.1">
    <property type="nucleotide sequence ID" value="NC_014012.1"/>
</dbReference>
<dbReference type="GO" id="GO:0008831">
    <property type="term" value="F:dTDP-4-dehydrorhamnose reductase activity"/>
    <property type="evidence" value="ECO:0007669"/>
    <property type="project" value="UniProtKB-EC"/>
</dbReference>
<dbReference type="UniPathway" id="UPA00124"/>
<proteinExistence type="inferred from homology"/>
<reference evidence="9" key="1">
    <citation type="journal article" date="2010" name="Mol. Biosyst.">
        <title>Complete genome sequence and comparative analysis of Shewanella violacea, a psychrophilic and piezophilic bacterium from deep sea floor sediments.</title>
        <authorList>
            <person name="Aono E."/>
            <person name="Baba T."/>
            <person name="Ara T."/>
            <person name="Nishi T."/>
            <person name="Nakamichi T."/>
            <person name="Inamoto E."/>
            <person name="Toyonaga H."/>
            <person name="Hasegawa M."/>
            <person name="Takai Y."/>
            <person name="Okumura Y."/>
            <person name="Baba M."/>
            <person name="Tomita M."/>
            <person name="Kato C."/>
            <person name="Oshima T."/>
            <person name="Nakasone K."/>
            <person name="Mori H."/>
        </authorList>
    </citation>
    <scope>NUCLEOTIDE SEQUENCE [LARGE SCALE GENOMIC DNA]</scope>
    <source>
        <strain evidence="9">JCM 10179 / CIP 106290 / LMG 19151 / DSS12</strain>
    </source>
</reference>
<dbReference type="PANTHER" id="PTHR10491">
    <property type="entry name" value="DTDP-4-DEHYDRORHAMNOSE REDUCTASE"/>
    <property type="match status" value="1"/>
</dbReference>
<dbReference type="GO" id="GO:0048269">
    <property type="term" value="C:methionine adenosyltransferase complex"/>
    <property type="evidence" value="ECO:0007669"/>
    <property type="project" value="TreeGrafter"/>
</dbReference>
<keyword evidence="6" id="KW-0521">NADP</keyword>
<dbReference type="GO" id="GO:0048270">
    <property type="term" value="F:methionine adenosyltransferase regulator activity"/>
    <property type="evidence" value="ECO:0007669"/>
    <property type="project" value="TreeGrafter"/>
</dbReference>
<keyword evidence="6" id="KW-0560">Oxidoreductase</keyword>